<dbReference type="EMBL" id="BLXT01001714">
    <property type="protein sequence ID" value="GFN87457.1"/>
    <property type="molecule type" value="Genomic_DNA"/>
</dbReference>
<dbReference type="AlphaFoldDB" id="A0AAV3YYZ6"/>
<feature type="compositionally biased region" description="Basic and acidic residues" evidence="1">
    <location>
        <begin position="101"/>
        <end position="112"/>
    </location>
</feature>
<dbReference type="Proteomes" id="UP000735302">
    <property type="component" value="Unassembled WGS sequence"/>
</dbReference>
<evidence type="ECO:0000256" key="1">
    <source>
        <dbReference type="SAM" id="MobiDB-lite"/>
    </source>
</evidence>
<name>A0AAV3YYZ6_9GAST</name>
<accession>A0AAV3YYZ6</accession>
<organism evidence="2 3">
    <name type="scientific">Plakobranchus ocellatus</name>
    <dbReference type="NCBI Taxonomy" id="259542"/>
    <lineage>
        <taxon>Eukaryota</taxon>
        <taxon>Metazoa</taxon>
        <taxon>Spiralia</taxon>
        <taxon>Lophotrochozoa</taxon>
        <taxon>Mollusca</taxon>
        <taxon>Gastropoda</taxon>
        <taxon>Heterobranchia</taxon>
        <taxon>Euthyneura</taxon>
        <taxon>Panpulmonata</taxon>
        <taxon>Sacoglossa</taxon>
        <taxon>Placobranchoidea</taxon>
        <taxon>Plakobranchidae</taxon>
        <taxon>Plakobranchus</taxon>
    </lineage>
</organism>
<evidence type="ECO:0000313" key="3">
    <source>
        <dbReference type="Proteomes" id="UP000735302"/>
    </source>
</evidence>
<reference evidence="2 3" key="1">
    <citation type="journal article" date="2021" name="Elife">
        <title>Chloroplast acquisition without the gene transfer in kleptoplastic sea slugs, Plakobranchus ocellatus.</title>
        <authorList>
            <person name="Maeda T."/>
            <person name="Takahashi S."/>
            <person name="Yoshida T."/>
            <person name="Shimamura S."/>
            <person name="Takaki Y."/>
            <person name="Nagai Y."/>
            <person name="Toyoda A."/>
            <person name="Suzuki Y."/>
            <person name="Arimoto A."/>
            <person name="Ishii H."/>
            <person name="Satoh N."/>
            <person name="Nishiyama T."/>
            <person name="Hasebe M."/>
            <person name="Maruyama T."/>
            <person name="Minagawa J."/>
            <person name="Obokata J."/>
            <person name="Shigenobu S."/>
        </authorList>
    </citation>
    <scope>NUCLEOTIDE SEQUENCE [LARGE SCALE GENOMIC DNA]</scope>
</reference>
<comment type="caution">
    <text evidence="2">The sequence shown here is derived from an EMBL/GenBank/DDBJ whole genome shotgun (WGS) entry which is preliminary data.</text>
</comment>
<feature type="region of interest" description="Disordered" evidence="1">
    <location>
        <begin position="90"/>
        <end position="198"/>
    </location>
</feature>
<proteinExistence type="predicted"/>
<sequence length="198" mass="22193">MCLFGRTIQDFIPIHPGKYQPHKTWQETLASREEALHNQHRPDAERLSAKTRVLPPLTIGDCVHIQNQTRSYTTKRDKTGTIIEVTISPPGRIITPTRPPQPHDQKFDKPLPVDESLQEPDLPLDDTNLIPTMDPARTGDSTPHGLASPKNNRATHPEPCALRALKPFNKPGLKETPLPSKTRRITCSQKGSTKTRES</sequence>
<keyword evidence="3" id="KW-1185">Reference proteome</keyword>
<protein>
    <submittedName>
        <fullName evidence="2">Transcription factor iiib 90 kDa subunit</fullName>
    </submittedName>
</protein>
<gene>
    <name evidence="2" type="ORF">PoB_001396300</name>
</gene>
<evidence type="ECO:0000313" key="2">
    <source>
        <dbReference type="EMBL" id="GFN87457.1"/>
    </source>
</evidence>